<dbReference type="Pfam" id="PF00589">
    <property type="entry name" value="Phage_integrase"/>
    <property type="match status" value="1"/>
</dbReference>
<keyword evidence="6 9" id="KW-0238">DNA-binding</keyword>
<evidence type="ECO:0000256" key="6">
    <source>
        <dbReference type="ARBA" id="ARBA00023125"/>
    </source>
</evidence>
<dbReference type="InterPro" id="IPR010998">
    <property type="entry name" value="Integrase_recombinase_N"/>
</dbReference>
<comment type="caution">
    <text evidence="12">The sequence shown here is derived from an EMBL/GenBank/DDBJ whole genome shotgun (WGS) entry which is preliminary data.</text>
</comment>
<dbReference type="GO" id="GO:0051301">
    <property type="term" value="P:cell division"/>
    <property type="evidence" value="ECO:0007669"/>
    <property type="project" value="UniProtKB-KW"/>
</dbReference>
<gene>
    <name evidence="12" type="ORF">OD355_07025</name>
</gene>
<evidence type="ECO:0000256" key="7">
    <source>
        <dbReference type="ARBA" id="ARBA00023172"/>
    </source>
</evidence>
<evidence type="ECO:0000256" key="3">
    <source>
        <dbReference type="ARBA" id="ARBA00022618"/>
    </source>
</evidence>
<reference evidence="12" key="1">
    <citation type="submission" date="2022-10" db="EMBL/GenBank/DDBJ databases">
        <authorList>
            <person name="Kim H.S."/>
            <person name="Kim J.-S."/>
            <person name="Suh M.K."/>
            <person name="Eom M.K."/>
            <person name="Lee J.-S."/>
        </authorList>
    </citation>
    <scope>NUCLEOTIDE SEQUENCE</scope>
    <source>
        <strain evidence="12">LIP-5</strain>
    </source>
</reference>
<dbReference type="PROSITE" id="PS51900">
    <property type="entry name" value="CB"/>
    <property type="match status" value="1"/>
</dbReference>
<feature type="domain" description="Tyr recombinase" evidence="10">
    <location>
        <begin position="110"/>
        <end position="301"/>
    </location>
</feature>
<feature type="domain" description="Core-binding (CB)" evidence="11">
    <location>
        <begin position="1"/>
        <end position="89"/>
    </location>
</feature>
<proteinExistence type="predicted"/>
<keyword evidence="13" id="KW-1185">Reference proteome</keyword>
<accession>A0AAE3ILW6</accession>
<dbReference type="PANTHER" id="PTHR30349:SF77">
    <property type="entry name" value="TYROSINE RECOMBINASE XERC"/>
    <property type="match status" value="1"/>
</dbReference>
<dbReference type="RefSeq" id="WP_263037749.1">
    <property type="nucleotide sequence ID" value="NZ_JAOTPL010000008.1"/>
</dbReference>
<evidence type="ECO:0000256" key="4">
    <source>
        <dbReference type="ARBA" id="ARBA00022829"/>
    </source>
</evidence>
<keyword evidence="4" id="KW-0159">Chromosome partition</keyword>
<dbReference type="SUPFAM" id="SSF56349">
    <property type="entry name" value="DNA breaking-rejoining enzymes"/>
    <property type="match status" value="1"/>
</dbReference>
<keyword evidence="7" id="KW-0233">DNA recombination</keyword>
<comment type="subcellular location">
    <subcellularLocation>
        <location evidence="1">Cytoplasm</location>
    </subcellularLocation>
</comment>
<dbReference type="PANTHER" id="PTHR30349">
    <property type="entry name" value="PHAGE INTEGRASE-RELATED"/>
    <property type="match status" value="1"/>
</dbReference>
<evidence type="ECO:0000313" key="12">
    <source>
        <dbReference type="EMBL" id="MCU7694263.1"/>
    </source>
</evidence>
<keyword evidence="5" id="KW-0229">DNA integration</keyword>
<dbReference type="Proteomes" id="UP001209317">
    <property type="component" value="Unassembled WGS sequence"/>
</dbReference>
<dbReference type="InterPro" id="IPR011010">
    <property type="entry name" value="DNA_brk_join_enz"/>
</dbReference>
<evidence type="ECO:0000313" key="13">
    <source>
        <dbReference type="Proteomes" id="UP001209317"/>
    </source>
</evidence>
<evidence type="ECO:0000256" key="1">
    <source>
        <dbReference type="ARBA" id="ARBA00004496"/>
    </source>
</evidence>
<dbReference type="GO" id="GO:0005737">
    <property type="term" value="C:cytoplasm"/>
    <property type="evidence" value="ECO:0007669"/>
    <property type="project" value="UniProtKB-SubCell"/>
</dbReference>
<keyword evidence="3" id="KW-0132">Cell division</keyword>
<organism evidence="12 13">
    <name type="scientific">Haoranjiania flava</name>
    <dbReference type="NCBI Taxonomy" id="1856322"/>
    <lineage>
        <taxon>Bacteria</taxon>
        <taxon>Pseudomonadati</taxon>
        <taxon>Bacteroidota</taxon>
        <taxon>Chitinophagia</taxon>
        <taxon>Chitinophagales</taxon>
        <taxon>Chitinophagaceae</taxon>
        <taxon>Haoranjiania</taxon>
    </lineage>
</organism>
<dbReference type="GO" id="GO:0015074">
    <property type="term" value="P:DNA integration"/>
    <property type="evidence" value="ECO:0007669"/>
    <property type="project" value="UniProtKB-KW"/>
</dbReference>
<dbReference type="InterPro" id="IPR002104">
    <property type="entry name" value="Integrase_catalytic"/>
</dbReference>
<evidence type="ECO:0000259" key="11">
    <source>
        <dbReference type="PROSITE" id="PS51900"/>
    </source>
</evidence>
<dbReference type="Gene3D" id="1.10.443.10">
    <property type="entry name" value="Intergrase catalytic core"/>
    <property type="match status" value="1"/>
</dbReference>
<evidence type="ECO:0000256" key="2">
    <source>
        <dbReference type="ARBA" id="ARBA00022490"/>
    </source>
</evidence>
<evidence type="ECO:0000256" key="9">
    <source>
        <dbReference type="PROSITE-ProRule" id="PRU01248"/>
    </source>
</evidence>
<dbReference type="EMBL" id="JAOTPL010000008">
    <property type="protein sequence ID" value="MCU7694263.1"/>
    <property type="molecule type" value="Genomic_DNA"/>
</dbReference>
<dbReference type="InterPro" id="IPR044068">
    <property type="entry name" value="CB"/>
</dbReference>
<name>A0AAE3ILW6_9BACT</name>
<evidence type="ECO:0000259" key="10">
    <source>
        <dbReference type="PROSITE" id="PS51898"/>
    </source>
</evidence>
<dbReference type="PROSITE" id="PS51898">
    <property type="entry name" value="TYR_RECOMBINASE"/>
    <property type="match status" value="1"/>
</dbReference>
<dbReference type="InterPro" id="IPR013762">
    <property type="entry name" value="Integrase-like_cat_sf"/>
</dbReference>
<dbReference type="Pfam" id="PF02899">
    <property type="entry name" value="Phage_int_SAM_1"/>
    <property type="match status" value="1"/>
</dbReference>
<keyword evidence="2" id="KW-0963">Cytoplasm</keyword>
<keyword evidence="8" id="KW-0131">Cell cycle</keyword>
<evidence type="ECO:0000256" key="5">
    <source>
        <dbReference type="ARBA" id="ARBA00022908"/>
    </source>
</evidence>
<dbReference type="GO" id="GO:0006310">
    <property type="term" value="P:DNA recombination"/>
    <property type="evidence" value="ECO:0007669"/>
    <property type="project" value="UniProtKB-KW"/>
</dbReference>
<dbReference type="InterPro" id="IPR004107">
    <property type="entry name" value="Integrase_SAM-like_N"/>
</dbReference>
<dbReference type="GO" id="GO:0003677">
    <property type="term" value="F:DNA binding"/>
    <property type="evidence" value="ECO:0007669"/>
    <property type="project" value="UniProtKB-UniRule"/>
</dbReference>
<evidence type="ECO:0000256" key="8">
    <source>
        <dbReference type="ARBA" id="ARBA00023306"/>
    </source>
</evidence>
<sequence>MQNDQYLPAFINYLKFEKRYSEHTVIAYKNDIQQFATFLEADFETSRWQEVSTVMVRSWMACLKNEEKSTHKTIHRKISSVKSFFKFLLRNGLVDTTPAEAVTLPKLSKRLPEFVKETEMQNLLNCTLHAGDKQEPGEKALWRNRTAALATQLFYETGIRLSELVNLQETQIDASYGQLKVVGKGNKERIIPLSAKLLALLKDYMQDKPVAEPRATECFVNEKGKKLYPKFFYNAVKTQMTQGDIKLKKKSPHVLRHTFATHLMNEGADINAVKELLGHSSLAATQVYTHNTIEKLKEVYKKAHPKAK</sequence>
<dbReference type="AlphaFoldDB" id="A0AAE3ILW6"/>
<dbReference type="Gene3D" id="1.10.150.130">
    <property type="match status" value="1"/>
</dbReference>
<protein>
    <submittedName>
        <fullName evidence="12">Tyrosine-type recombinase/integrase</fullName>
    </submittedName>
</protein>
<dbReference type="GO" id="GO:0007059">
    <property type="term" value="P:chromosome segregation"/>
    <property type="evidence" value="ECO:0007669"/>
    <property type="project" value="UniProtKB-KW"/>
</dbReference>
<dbReference type="InterPro" id="IPR050090">
    <property type="entry name" value="Tyrosine_recombinase_XerCD"/>
</dbReference>